<dbReference type="GO" id="GO:0006826">
    <property type="term" value="P:iron ion transport"/>
    <property type="evidence" value="ECO:0007669"/>
    <property type="project" value="UniProtKB-KW"/>
</dbReference>
<feature type="chain" id="PRO_5014756351" description="TonB-dependent receptor" evidence="13">
    <location>
        <begin position="51"/>
        <end position="736"/>
    </location>
</feature>
<dbReference type="PANTHER" id="PTHR32552:SF81">
    <property type="entry name" value="TONB-DEPENDENT OUTER MEMBRANE RECEPTOR"/>
    <property type="match status" value="1"/>
</dbReference>
<evidence type="ECO:0000256" key="7">
    <source>
        <dbReference type="ARBA" id="ARBA00023065"/>
    </source>
</evidence>
<dbReference type="GO" id="GO:0009279">
    <property type="term" value="C:cell outer membrane"/>
    <property type="evidence" value="ECO:0007669"/>
    <property type="project" value="UniProtKB-SubCell"/>
</dbReference>
<evidence type="ECO:0000256" key="5">
    <source>
        <dbReference type="ARBA" id="ARBA00022692"/>
    </source>
</evidence>
<dbReference type="AlphaFoldDB" id="A0A2N5Y5J0"/>
<dbReference type="SUPFAM" id="SSF56935">
    <property type="entry name" value="Porins"/>
    <property type="match status" value="1"/>
</dbReference>
<evidence type="ECO:0000256" key="4">
    <source>
        <dbReference type="ARBA" id="ARBA00022496"/>
    </source>
</evidence>
<comment type="similarity">
    <text evidence="11 12">Belongs to the TonB-dependent receptor family.</text>
</comment>
<evidence type="ECO:0000256" key="11">
    <source>
        <dbReference type="PROSITE-ProRule" id="PRU01360"/>
    </source>
</evidence>
<dbReference type="Proteomes" id="UP000234845">
    <property type="component" value="Unassembled WGS sequence"/>
</dbReference>
<dbReference type="Pfam" id="PF07715">
    <property type="entry name" value="Plug"/>
    <property type="match status" value="1"/>
</dbReference>
<evidence type="ECO:0000256" key="12">
    <source>
        <dbReference type="RuleBase" id="RU003357"/>
    </source>
</evidence>
<dbReference type="InterPro" id="IPR012910">
    <property type="entry name" value="Plug_dom"/>
</dbReference>
<name>A0A2N5Y5J0_9GAMM</name>
<keyword evidence="6" id="KW-0408">Iron</keyword>
<evidence type="ECO:0000259" key="15">
    <source>
        <dbReference type="Pfam" id="PF07715"/>
    </source>
</evidence>
<feature type="signal peptide" evidence="13">
    <location>
        <begin position="1"/>
        <end position="50"/>
    </location>
</feature>
<protein>
    <recommendedName>
        <fullName evidence="18">TonB-dependent receptor</fullName>
    </recommendedName>
</protein>
<feature type="domain" description="TonB-dependent receptor plug" evidence="15">
    <location>
        <begin position="67"/>
        <end position="176"/>
    </location>
</feature>
<feature type="domain" description="TonB-dependent receptor-like beta-barrel" evidence="14">
    <location>
        <begin position="301"/>
        <end position="699"/>
    </location>
</feature>
<proteinExistence type="inferred from homology"/>
<keyword evidence="2 11" id="KW-0813">Transport</keyword>
<evidence type="ECO:0000313" key="17">
    <source>
        <dbReference type="Proteomes" id="UP000234845"/>
    </source>
</evidence>
<accession>A0A2N5Y5J0</accession>
<sequence>MSRMRGGEYTMPVLNTDSAAATSKRPALGKRRLPLWVALAAALAPFSTQANTLEEVIVTAQKREQSLQDVGITVSALTGETIEKLGLYDSNDLSNSIPNLNIESPAGEGGVSVVFIRGVGLNDFATNNSGPVGFYIDEVYAGSSNSQSAALFDIDRIEVLKGPQGTLYGRNTTGGAISLVSRKPGVETEGYVRGSYGNYSTGNDEYRIEGAVGGSLGDTVQARVAGVTYHSDGYMKNLVDNSYVEKERWAARAQLNWTPTDRLNVLFNVHGSDNDSDADLYNSSADENFYEGLSDISPVLQVEQAGASVKLDYTLTDSIELVSITAYDELDKLHQEDADMLPAPIIHPEYGVEADMFSQELRLSGGSEGAVWIAGLYYFEENLDQDQGVDLTGAGLPVPYRYDNTQELSTWALFGQYEYDLSPTLTLTAGLRYTQLDVDFTSAGTGTFFLDSTVPGGMTDSYRFADDLSEDNVSGKLALNWRPVDDVLVYTSLSRGFKGGGYNGNFHINVDAIGSYDNEELTAWELGTKTRLADGRLQLNAALFYYDYNDAQIFNNAPIPGVGLPSNTIRNADASMQGLDLDLRWTPVDGLYLQLGLGYVDATYDEDIVDPVTGPLPIDGLAVQNTPELSAFALASYEWQLGDGGMIAAQIDATYSDDVYYSTFEDSAVGQSAYTLFGSRLSWHSADDALEVALWGKNLGDKEYAAYVFDLRADFGFLQRMRGVPRTVGIDVQYRF</sequence>
<dbReference type="CDD" id="cd01347">
    <property type="entry name" value="ligand_gated_channel"/>
    <property type="match status" value="1"/>
</dbReference>
<keyword evidence="9 11" id="KW-0472">Membrane</keyword>
<keyword evidence="7" id="KW-0406">Ion transport</keyword>
<gene>
    <name evidence="16" type="ORF">CWI75_04720</name>
</gene>
<evidence type="ECO:0000256" key="13">
    <source>
        <dbReference type="SAM" id="SignalP"/>
    </source>
</evidence>
<dbReference type="Gene3D" id="2.40.170.20">
    <property type="entry name" value="TonB-dependent receptor, beta-barrel domain"/>
    <property type="match status" value="1"/>
</dbReference>
<evidence type="ECO:0000313" key="16">
    <source>
        <dbReference type="EMBL" id="PLW83657.1"/>
    </source>
</evidence>
<dbReference type="PROSITE" id="PS52016">
    <property type="entry name" value="TONB_DEPENDENT_REC_3"/>
    <property type="match status" value="1"/>
</dbReference>
<organism evidence="16 17">
    <name type="scientific">Kineobactrum sediminis</name>
    <dbReference type="NCBI Taxonomy" id="1905677"/>
    <lineage>
        <taxon>Bacteria</taxon>
        <taxon>Pseudomonadati</taxon>
        <taxon>Pseudomonadota</taxon>
        <taxon>Gammaproteobacteria</taxon>
        <taxon>Cellvibrionales</taxon>
        <taxon>Halieaceae</taxon>
        <taxon>Kineobactrum</taxon>
    </lineage>
</organism>
<dbReference type="EMBL" id="PKLZ01000002">
    <property type="protein sequence ID" value="PLW83657.1"/>
    <property type="molecule type" value="Genomic_DNA"/>
</dbReference>
<evidence type="ECO:0000256" key="8">
    <source>
        <dbReference type="ARBA" id="ARBA00023077"/>
    </source>
</evidence>
<reference evidence="17" key="1">
    <citation type="submission" date="2017-11" db="EMBL/GenBank/DDBJ databases">
        <title>The draft genome sequence of Chromatocurvus sp. F02.</title>
        <authorList>
            <person name="Du Z.-J."/>
            <person name="Chang Y.-Q."/>
        </authorList>
    </citation>
    <scope>NUCLEOTIDE SEQUENCE [LARGE SCALE GENOMIC DNA]</scope>
    <source>
        <strain evidence="17">F02</strain>
    </source>
</reference>
<evidence type="ECO:0008006" key="18">
    <source>
        <dbReference type="Google" id="ProtNLM"/>
    </source>
</evidence>
<dbReference type="InterPro" id="IPR036942">
    <property type="entry name" value="Beta-barrel_TonB_sf"/>
</dbReference>
<evidence type="ECO:0000256" key="9">
    <source>
        <dbReference type="ARBA" id="ARBA00023136"/>
    </source>
</evidence>
<comment type="caution">
    <text evidence="16">The sequence shown here is derived from an EMBL/GenBank/DDBJ whole genome shotgun (WGS) entry which is preliminary data.</text>
</comment>
<evidence type="ECO:0000259" key="14">
    <source>
        <dbReference type="Pfam" id="PF00593"/>
    </source>
</evidence>
<keyword evidence="13" id="KW-0732">Signal</keyword>
<keyword evidence="10 11" id="KW-0998">Cell outer membrane</keyword>
<keyword evidence="3 11" id="KW-1134">Transmembrane beta strand</keyword>
<dbReference type="InterPro" id="IPR039426">
    <property type="entry name" value="TonB-dep_rcpt-like"/>
</dbReference>
<dbReference type="PANTHER" id="PTHR32552">
    <property type="entry name" value="FERRICHROME IRON RECEPTOR-RELATED"/>
    <property type="match status" value="1"/>
</dbReference>
<keyword evidence="4" id="KW-0410">Iron transport</keyword>
<evidence type="ECO:0000256" key="6">
    <source>
        <dbReference type="ARBA" id="ARBA00023004"/>
    </source>
</evidence>
<evidence type="ECO:0000256" key="2">
    <source>
        <dbReference type="ARBA" id="ARBA00022448"/>
    </source>
</evidence>
<evidence type="ECO:0000256" key="10">
    <source>
        <dbReference type="ARBA" id="ARBA00023237"/>
    </source>
</evidence>
<evidence type="ECO:0000256" key="3">
    <source>
        <dbReference type="ARBA" id="ARBA00022452"/>
    </source>
</evidence>
<keyword evidence="5 11" id="KW-0812">Transmembrane</keyword>
<keyword evidence="8 12" id="KW-0798">TonB box</keyword>
<evidence type="ECO:0000256" key="1">
    <source>
        <dbReference type="ARBA" id="ARBA00004571"/>
    </source>
</evidence>
<dbReference type="Pfam" id="PF00593">
    <property type="entry name" value="TonB_dep_Rec_b-barrel"/>
    <property type="match status" value="1"/>
</dbReference>
<keyword evidence="17" id="KW-1185">Reference proteome</keyword>
<comment type="subcellular location">
    <subcellularLocation>
        <location evidence="1 11">Cell outer membrane</location>
        <topology evidence="1 11">Multi-pass membrane protein</topology>
    </subcellularLocation>
</comment>
<dbReference type="InterPro" id="IPR000531">
    <property type="entry name" value="Beta-barrel_TonB"/>
</dbReference>